<evidence type="ECO:0000313" key="7">
    <source>
        <dbReference type="Proteomes" id="UP001168821"/>
    </source>
</evidence>
<dbReference type="Proteomes" id="UP001168821">
    <property type="component" value="Unassembled WGS sequence"/>
</dbReference>
<keyword evidence="3 5" id="KW-0689">Ribosomal protein</keyword>
<dbReference type="GO" id="GO:0006412">
    <property type="term" value="P:translation"/>
    <property type="evidence" value="ECO:0007669"/>
    <property type="project" value="InterPro"/>
</dbReference>
<evidence type="ECO:0000256" key="1">
    <source>
        <dbReference type="ARBA" id="ARBA00006509"/>
    </source>
</evidence>
<dbReference type="InterPro" id="IPR000509">
    <property type="entry name" value="Ribosomal_eL36"/>
</dbReference>
<comment type="caution">
    <text evidence="6">The sequence shown here is derived from an EMBL/GenBank/DDBJ whole genome shotgun (WGS) entry which is preliminary data.</text>
</comment>
<dbReference type="FunFam" id="1.10.10.1760:FF:000001">
    <property type="entry name" value="60S ribosomal protein L36"/>
    <property type="match status" value="1"/>
</dbReference>
<dbReference type="PANTHER" id="PTHR10114">
    <property type="entry name" value="60S RIBOSOMAL PROTEIN L36"/>
    <property type="match status" value="1"/>
</dbReference>
<accession>A0AA38HM76</accession>
<evidence type="ECO:0000256" key="3">
    <source>
        <dbReference type="ARBA" id="ARBA00022980"/>
    </source>
</evidence>
<dbReference type="GO" id="GO:1990904">
    <property type="term" value="C:ribonucleoprotein complex"/>
    <property type="evidence" value="ECO:0007669"/>
    <property type="project" value="UniProtKB-KW"/>
</dbReference>
<dbReference type="EMBL" id="JALNTZ010002444">
    <property type="protein sequence ID" value="KAJ3617613.1"/>
    <property type="molecule type" value="Genomic_DNA"/>
</dbReference>
<comment type="subunit">
    <text evidence="2">Component of the large ribosomal subunit.</text>
</comment>
<dbReference type="InterPro" id="IPR038097">
    <property type="entry name" value="Ribosomal_eL36_sf"/>
</dbReference>
<sequence>MPKAVYQHSLCRGLNKGHKVQKREVYYLLFFFRTLFVIQFLKTGIRPSRRRGALSKRISVIREVIREVAGYAPYEKRIMELLRLSRDRRALRFAKRRLGTHRRAIRKREELHGVLQKT</sequence>
<dbReference type="GO" id="GO:0005840">
    <property type="term" value="C:ribosome"/>
    <property type="evidence" value="ECO:0007669"/>
    <property type="project" value="UniProtKB-KW"/>
</dbReference>
<dbReference type="GO" id="GO:0003735">
    <property type="term" value="F:structural constituent of ribosome"/>
    <property type="evidence" value="ECO:0007669"/>
    <property type="project" value="InterPro"/>
</dbReference>
<dbReference type="Pfam" id="PF01158">
    <property type="entry name" value="Ribosomal_L36e"/>
    <property type="match status" value="1"/>
</dbReference>
<organism evidence="6 7">
    <name type="scientific">Zophobas morio</name>
    <dbReference type="NCBI Taxonomy" id="2755281"/>
    <lineage>
        <taxon>Eukaryota</taxon>
        <taxon>Metazoa</taxon>
        <taxon>Ecdysozoa</taxon>
        <taxon>Arthropoda</taxon>
        <taxon>Hexapoda</taxon>
        <taxon>Insecta</taxon>
        <taxon>Pterygota</taxon>
        <taxon>Neoptera</taxon>
        <taxon>Endopterygota</taxon>
        <taxon>Coleoptera</taxon>
        <taxon>Polyphaga</taxon>
        <taxon>Cucujiformia</taxon>
        <taxon>Tenebrionidae</taxon>
        <taxon>Zophobas</taxon>
    </lineage>
</organism>
<gene>
    <name evidence="6" type="ORF">Zmor_008815</name>
</gene>
<dbReference type="AlphaFoldDB" id="A0AA38HM76"/>
<name>A0AA38HM76_9CUCU</name>
<keyword evidence="4 5" id="KW-0687">Ribonucleoprotein</keyword>
<protein>
    <recommendedName>
        <fullName evidence="5">60S ribosomal protein L36</fullName>
    </recommendedName>
</protein>
<evidence type="ECO:0000256" key="5">
    <source>
        <dbReference type="RuleBase" id="RU000665"/>
    </source>
</evidence>
<comment type="similarity">
    <text evidence="1 5">Belongs to the eukaryotic ribosomal protein eL36 family.</text>
</comment>
<evidence type="ECO:0000256" key="4">
    <source>
        <dbReference type="ARBA" id="ARBA00023274"/>
    </source>
</evidence>
<keyword evidence="7" id="KW-1185">Reference proteome</keyword>
<evidence type="ECO:0000256" key="2">
    <source>
        <dbReference type="ARBA" id="ARBA00011133"/>
    </source>
</evidence>
<proteinExistence type="inferred from homology"/>
<evidence type="ECO:0000313" key="6">
    <source>
        <dbReference type="EMBL" id="KAJ3617613.1"/>
    </source>
</evidence>
<dbReference type="Gene3D" id="1.10.10.1760">
    <property type="entry name" value="60S ribosomal protein L36"/>
    <property type="match status" value="1"/>
</dbReference>
<dbReference type="PROSITE" id="PS01190">
    <property type="entry name" value="RIBOSOMAL_L36E"/>
    <property type="match status" value="1"/>
</dbReference>
<reference evidence="6" key="1">
    <citation type="journal article" date="2023" name="G3 (Bethesda)">
        <title>Whole genome assemblies of Zophobas morio and Tenebrio molitor.</title>
        <authorList>
            <person name="Kaur S."/>
            <person name="Stinson S.A."/>
            <person name="diCenzo G.C."/>
        </authorList>
    </citation>
    <scope>NUCLEOTIDE SEQUENCE</scope>
    <source>
        <strain evidence="6">QUZm001</strain>
    </source>
</reference>